<dbReference type="SMART" id="SM00355">
    <property type="entry name" value="ZnF_C2H2"/>
    <property type="match status" value="2"/>
</dbReference>
<sequence length="152" mass="16965">MFYDGWLEWVGLDVLLRWLGINPPTLVTSNGFGAWSEPVFLVLQGVAGLFTDMVLLGVDGGGRGGRRAWSGSWEGVRQAMRHVADDMRRASPRTACHICGSSVSRANLQRHIRTHTGEKLYGCPDCHYRTGDRSNLRRHHASVHPDQPTLQM</sequence>
<dbReference type="SUPFAM" id="SSF57667">
    <property type="entry name" value="beta-beta-alpha zinc fingers"/>
    <property type="match status" value="1"/>
</dbReference>
<proteinExistence type="predicted"/>
<evidence type="ECO:0000256" key="2">
    <source>
        <dbReference type="ARBA" id="ARBA00022737"/>
    </source>
</evidence>
<evidence type="ECO:0000256" key="4">
    <source>
        <dbReference type="ARBA" id="ARBA00022833"/>
    </source>
</evidence>
<dbReference type="GO" id="GO:0008270">
    <property type="term" value="F:zinc ion binding"/>
    <property type="evidence" value="ECO:0007669"/>
    <property type="project" value="UniProtKB-KW"/>
</dbReference>
<dbReference type="GO" id="GO:0001228">
    <property type="term" value="F:DNA-binding transcription activator activity, RNA polymerase II-specific"/>
    <property type="evidence" value="ECO:0007669"/>
    <property type="project" value="TreeGrafter"/>
</dbReference>
<dbReference type="PANTHER" id="PTHR24393:SF34">
    <property type="entry name" value="PR_SET DOMAIN 13"/>
    <property type="match status" value="1"/>
</dbReference>
<keyword evidence="9" id="KW-1185">Reference proteome</keyword>
<evidence type="ECO:0000256" key="6">
    <source>
        <dbReference type="PROSITE-ProRule" id="PRU00042"/>
    </source>
</evidence>
<dbReference type="Pfam" id="PF00096">
    <property type="entry name" value="zf-C2H2"/>
    <property type="match status" value="2"/>
</dbReference>
<gene>
    <name evidence="8" type="ORF">Pcinc_022600</name>
</gene>
<reference evidence="8" key="1">
    <citation type="submission" date="2023-10" db="EMBL/GenBank/DDBJ databases">
        <title>Genome assemblies of two species of porcelain crab, Petrolisthes cinctipes and Petrolisthes manimaculis (Anomura: Porcellanidae).</title>
        <authorList>
            <person name="Angst P."/>
        </authorList>
    </citation>
    <scope>NUCLEOTIDE SEQUENCE</scope>
    <source>
        <strain evidence="8">PB745_01</strain>
        <tissue evidence="8">Gill</tissue>
    </source>
</reference>
<accession>A0AAE1FFZ4</accession>
<dbReference type="Proteomes" id="UP001286313">
    <property type="component" value="Unassembled WGS sequence"/>
</dbReference>
<dbReference type="GO" id="GO:0005634">
    <property type="term" value="C:nucleus"/>
    <property type="evidence" value="ECO:0007669"/>
    <property type="project" value="TreeGrafter"/>
</dbReference>
<dbReference type="GO" id="GO:0000978">
    <property type="term" value="F:RNA polymerase II cis-regulatory region sequence-specific DNA binding"/>
    <property type="evidence" value="ECO:0007669"/>
    <property type="project" value="TreeGrafter"/>
</dbReference>
<evidence type="ECO:0000313" key="9">
    <source>
        <dbReference type="Proteomes" id="UP001286313"/>
    </source>
</evidence>
<dbReference type="AlphaFoldDB" id="A0AAE1FFZ4"/>
<dbReference type="PROSITE" id="PS50157">
    <property type="entry name" value="ZINC_FINGER_C2H2_2"/>
    <property type="match status" value="1"/>
</dbReference>
<keyword evidence="5" id="KW-0539">Nucleus</keyword>
<dbReference type="FunFam" id="3.30.160.60:FF:000446">
    <property type="entry name" value="Zinc finger protein"/>
    <property type="match status" value="1"/>
</dbReference>
<evidence type="ECO:0000256" key="3">
    <source>
        <dbReference type="ARBA" id="ARBA00022771"/>
    </source>
</evidence>
<evidence type="ECO:0000313" key="8">
    <source>
        <dbReference type="EMBL" id="KAK3872297.1"/>
    </source>
</evidence>
<dbReference type="PANTHER" id="PTHR24393">
    <property type="entry name" value="ZINC FINGER PROTEIN"/>
    <property type="match status" value="1"/>
</dbReference>
<evidence type="ECO:0000259" key="7">
    <source>
        <dbReference type="PROSITE" id="PS50157"/>
    </source>
</evidence>
<keyword evidence="1" id="KW-0479">Metal-binding</keyword>
<dbReference type="InterPro" id="IPR013087">
    <property type="entry name" value="Znf_C2H2_type"/>
</dbReference>
<comment type="caution">
    <text evidence="8">The sequence shown here is derived from an EMBL/GenBank/DDBJ whole genome shotgun (WGS) entry which is preliminary data.</text>
</comment>
<keyword evidence="4" id="KW-0862">Zinc</keyword>
<evidence type="ECO:0000256" key="5">
    <source>
        <dbReference type="ARBA" id="ARBA00023242"/>
    </source>
</evidence>
<organism evidence="8 9">
    <name type="scientific">Petrolisthes cinctipes</name>
    <name type="common">Flat porcelain crab</name>
    <dbReference type="NCBI Taxonomy" id="88211"/>
    <lineage>
        <taxon>Eukaryota</taxon>
        <taxon>Metazoa</taxon>
        <taxon>Ecdysozoa</taxon>
        <taxon>Arthropoda</taxon>
        <taxon>Crustacea</taxon>
        <taxon>Multicrustacea</taxon>
        <taxon>Malacostraca</taxon>
        <taxon>Eumalacostraca</taxon>
        <taxon>Eucarida</taxon>
        <taxon>Decapoda</taxon>
        <taxon>Pleocyemata</taxon>
        <taxon>Anomura</taxon>
        <taxon>Galatheoidea</taxon>
        <taxon>Porcellanidae</taxon>
        <taxon>Petrolisthes</taxon>
    </lineage>
</organism>
<dbReference type="EMBL" id="JAWQEG010002387">
    <property type="protein sequence ID" value="KAK3872297.1"/>
    <property type="molecule type" value="Genomic_DNA"/>
</dbReference>
<keyword evidence="3 6" id="KW-0863">Zinc-finger</keyword>
<dbReference type="Gene3D" id="3.30.160.60">
    <property type="entry name" value="Classic Zinc Finger"/>
    <property type="match status" value="2"/>
</dbReference>
<keyword evidence="2" id="KW-0677">Repeat</keyword>
<evidence type="ECO:0000256" key="1">
    <source>
        <dbReference type="ARBA" id="ARBA00022723"/>
    </source>
</evidence>
<feature type="domain" description="C2H2-type" evidence="7">
    <location>
        <begin position="121"/>
        <end position="149"/>
    </location>
</feature>
<protein>
    <recommendedName>
        <fullName evidence="7">C2H2-type domain-containing protein</fullName>
    </recommendedName>
</protein>
<name>A0AAE1FFZ4_PETCI</name>
<dbReference type="InterPro" id="IPR036236">
    <property type="entry name" value="Znf_C2H2_sf"/>
</dbReference>